<accession>A0A9P5X8C7</accession>
<proteinExistence type="predicted"/>
<name>A0A9P5X8C7_9AGAR</name>
<protein>
    <submittedName>
        <fullName evidence="1">Uncharacterized protein</fullName>
    </submittedName>
</protein>
<comment type="caution">
    <text evidence="1">The sequence shown here is derived from an EMBL/GenBank/DDBJ whole genome shotgun (WGS) entry which is preliminary data.</text>
</comment>
<organism evidence="1 2">
    <name type="scientific">Macrolepiota fuliginosa MF-IS2</name>
    <dbReference type="NCBI Taxonomy" id="1400762"/>
    <lineage>
        <taxon>Eukaryota</taxon>
        <taxon>Fungi</taxon>
        <taxon>Dikarya</taxon>
        <taxon>Basidiomycota</taxon>
        <taxon>Agaricomycotina</taxon>
        <taxon>Agaricomycetes</taxon>
        <taxon>Agaricomycetidae</taxon>
        <taxon>Agaricales</taxon>
        <taxon>Agaricineae</taxon>
        <taxon>Agaricaceae</taxon>
        <taxon>Macrolepiota</taxon>
    </lineage>
</organism>
<sequence length="67" mass="7550">MDTLLDMRKRIEQLEKKTGVRVDLRYYQIGVSLGRSSYLRPAPSAYSMLNGPSPGSASETDLDYFGF</sequence>
<keyword evidence="2" id="KW-1185">Reference proteome</keyword>
<gene>
    <name evidence="1" type="ORF">P691DRAFT_804977</name>
</gene>
<dbReference type="EMBL" id="MU151271">
    <property type="protein sequence ID" value="KAF9445965.1"/>
    <property type="molecule type" value="Genomic_DNA"/>
</dbReference>
<dbReference type="AlphaFoldDB" id="A0A9P5X8C7"/>
<reference evidence="1" key="1">
    <citation type="submission" date="2020-11" db="EMBL/GenBank/DDBJ databases">
        <authorList>
            <consortium name="DOE Joint Genome Institute"/>
            <person name="Ahrendt S."/>
            <person name="Riley R."/>
            <person name="Andreopoulos W."/>
            <person name="Labutti K."/>
            <person name="Pangilinan J."/>
            <person name="Ruiz-Duenas F.J."/>
            <person name="Barrasa J.M."/>
            <person name="Sanchez-Garcia M."/>
            <person name="Camarero S."/>
            <person name="Miyauchi S."/>
            <person name="Serrano A."/>
            <person name="Linde D."/>
            <person name="Babiker R."/>
            <person name="Drula E."/>
            <person name="Ayuso-Fernandez I."/>
            <person name="Pacheco R."/>
            <person name="Padilla G."/>
            <person name="Ferreira P."/>
            <person name="Barriuso J."/>
            <person name="Kellner H."/>
            <person name="Castanera R."/>
            <person name="Alfaro M."/>
            <person name="Ramirez L."/>
            <person name="Pisabarro A.G."/>
            <person name="Kuo A."/>
            <person name="Tritt A."/>
            <person name="Lipzen A."/>
            <person name="He G."/>
            <person name="Yan M."/>
            <person name="Ng V."/>
            <person name="Cullen D."/>
            <person name="Martin F."/>
            <person name="Rosso M.-N."/>
            <person name="Henrissat B."/>
            <person name="Hibbett D."/>
            <person name="Martinez A.T."/>
            <person name="Grigoriev I.V."/>
        </authorList>
    </citation>
    <scope>NUCLEOTIDE SEQUENCE</scope>
    <source>
        <strain evidence="1">MF-IS2</strain>
    </source>
</reference>
<evidence type="ECO:0000313" key="1">
    <source>
        <dbReference type="EMBL" id="KAF9445965.1"/>
    </source>
</evidence>
<evidence type="ECO:0000313" key="2">
    <source>
        <dbReference type="Proteomes" id="UP000807342"/>
    </source>
</evidence>
<dbReference type="Proteomes" id="UP000807342">
    <property type="component" value="Unassembled WGS sequence"/>
</dbReference>